<dbReference type="InParanoid" id="K3ZKY9"/>
<dbReference type="Gramene" id="KQK93607">
    <property type="protein sequence ID" value="KQK93607"/>
    <property type="gene ID" value="SETIT_027245mg"/>
</dbReference>
<protein>
    <submittedName>
        <fullName evidence="1">Uncharacterized protein</fullName>
    </submittedName>
</protein>
<name>K3ZKY9_SETIT</name>
<dbReference type="HOGENOM" id="CLU_3072305_0_0_1"/>
<dbReference type="EMBL" id="AGNK02004623">
    <property type="status" value="NOT_ANNOTATED_CDS"/>
    <property type="molecule type" value="Genomic_DNA"/>
</dbReference>
<organism evidence="1 2">
    <name type="scientific">Setaria italica</name>
    <name type="common">Foxtail millet</name>
    <name type="synonym">Panicum italicum</name>
    <dbReference type="NCBI Taxonomy" id="4555"/>
    <lineage>
        <taxon>Eukaryota</taxon>
        <taxon>Viridiplantae</taxon>
        <taxon>Streptophyta</taxon>
        <taxon>Embryophyta</taxon>
        <taxon>Tracheophyta</taxon>
        <taxon>Spermatophyta</taxon>
        <taxon>Magnoliopsida</taxon>
        <taxon>Liliopsida</taxon>
        <taxon>Poales</taxon>
        <taxon>Poaceae</taxon>
        <taxon>PACMAD clade</taxon>
        <taxon>Panicoideae</taxon>
        <taxon>Panicodae</taxon>
        <taxon>Paniceae</taxon>
        <taxon>Cenchrinae</taxon>
        <taxon>Setaria</taxon>
    </lineage>
</organism>
<proteinExistence type="predicted"/>
<reference evidence="2" key="1">
    <citation type="journal article" date="2012" name="Nat. Biotechnol.">
        <title>Reference genome sequence of the model plant Setaria.</title>
        <authorList>
            <person name="Bennetzen J.L."/>
            <person name="Schmutz J."/>
            <person name="Wang H."/>
            <person name="Percifield R."/>
            <person name="Hawkins J."/>
            <person name="Pontaroli A.C."/>
            <person name="Estep M."/>
            <person name="Feng L."/>
            <person name="Vaughn J.N."/>
            <person name="Grimwood J."/>
            <person name="Jenkins J."/>
            <person name="Barry K."/>
            <person name="Lindquist E."/>
            <person name="Hellsten U."/>
            <person name="Deshpande S."/>
            <person name="Wang X."/>
            <person name="Wu X."/>
            <person name="Mitros T."/>
            <person name="Triplett J."/>
            <person name="Yang X."/>
            <person name="Ye C.Y."/>
            <person name="Mauro-Herrera M."/>
            <person name="Wang L."/>
            <person name="Li P."/>
            <person name="Sharma M."/>
            <person name="Sharma R."/>
            <person name="Ronald P.C."/>
            <person name="Panaud O."/>
            <person name="Kellogg E.A."/>
            <person name="Brutnell T.P."/>
            <person name="Doust A.N."/>
            <person name="Tuskan G.A."/>
            <person name="Rokhsar D."/>
            <person name="Devos K.M."/>
        </authorList>
    </citation>
    <scope>NUCLEOTIDE SEQUENCE [LARGE SCALE GENOMIC DNA]</scope>
    <source>
        <strain evidence="2">cv. Yugu1</strain>
    </source>
</reference>
<sequence length="53" mass="5919">MRWPASACGLPFSAASRRAQTPAAAPTQFDFPQIWWALWTRAVSTVQSIAEPW</sequence>
<evidence type="ECO:0000313" key="2">
    <source>
        <dbReference type="Proteomes" id="UP000004995"/>
    </source>
</evidence>
<accession>K3ZKY9</accession>
<keyword evidence="2" id="KW-1185">Reference proteome</keyword>
<evidence type="ECO:0000313" key="1">
    <source>
        <dbReference type="EnsemblPlants" id="KQK93607"/>
    </source>
</evidence>
<dbReference type="Proteomes" id="UP000004995">
    <property type="component" value="Unassembled WGS sequence"/>
</dbReference>
<dbReference type="AlphaFoldDB" id="K3ZKY9"/>
<dbReference type="EnsemblPlants" id="KQK93607">
    <property type="protein sequence ID" value="KQK93607"/>
    <property type="gene ID" value="SETIT_027245mg"/>
</dbReference>
<reference evidence="1" key="2">
    <citation type="submission" date="2018-08" db="UniProtKB">
        <authorList>
            <consortium name="EnsemblPlants"/>
        </authorList>
    </citation>
    <scope>IDENTIFICATION</scope>
    <source>
        <strain evidence="1">Yugu1</strain>
    </source>
</reference>